<evidence type="ECO:0000313" key="6">
    <source>
        <dbReference type="Proteomes" id="UP000292362"/>
    </source>
</evidence>
<dbReference type="VEuPathDB" id="MicrosporidiaDB:CWI38_0202p0030"/>
<protein>
    <recommendedName>
        <fullName evidence="2">C2H2-type domain-containing protein</fullName>
    </recommendedName>
</protein>
<dbReference type="InterPro" id="IPR013087">
    <property type="entry name" value="Znf_C2H2_type"/>
</dbReference>
<proteinExistence type="predicted"/>
<reference evidence="5 6" key="1">
    <citation type="submission" date="2017-12" db="EMBL/GenBank/DDBJ databases">
        <authorList>
            <person name="Pombert J.-F."/>
            <person name="Haag K.L."/>
            <person name="Ebert D."/>
        </authorList>
    </citation>
    <scope>NUCLEOTIDE SEQUENCE [LARGE SCALE GENOMIC DNA]</scope>
    <source>
        <strain evidence="3">FI-OER-3-3</strain>
        <strain evidence="4">IL-G-3</strain>
    </source>
</reference>
<dbReference type="EMBL" id="PITK01000202">
    <property type="protein sequence ID" value="TBU19783.1"/>
    <property type="molecule type" value="Genomic_DNA"/>
</dbReference>
<dbReference type="EMBL" id="PITJ01000281">
    <property type="protein sequence ID" value="TBU03525.1"/>
    <property type="molecule type" value="Genomic_DNA"/>
</dbReference>
<keyword evidence="5" id="KW-1185">Reference proteome</keyword>
<name>A0A4Q9L8I8_9MICR</name>
<feature type="domain" description="C2H2-type" evidence="2">
    <location>
        <begin position="98"/>
        <end position="125"/>
    </location>
</feature>
<evidence type="ECO:0000256" key="1">
    <source>
        <dbReference type="PROSITE-ProRule" id="PRU00042"/>
    </source>
</evidence>
<evidence type="ECO:0000313" key="5">
    <source>
        <dbReference type="Proteomes" id="UP000292282"/>
    </source>
</evidence>
<keyword evidence="1" id="KW-0863">Zinc-finger</keyword>
<dbReference type="OrthoDB" id="6077919at2759"/>
<accession>A0A4Q9L8I8</accession>
<keyword evidence="1" id="KW-0479">Metal-binding</keyword>
<dbReference type="PROSITE" id="PS00028">
    <property type="entry name" value="ZINC_FINGER_C2H2_1"/>
    <property type="match status" value="1"/>
</dbReference>
<organism evidence="3 6">
    <name type="scientific">Hamiltosporidium tvaerminnensis</name>
    <dbReference type="NCBI Taxonomy" id="1176355"/>
    <lineage>
        <taxon>Eukaryota</taxon>
        <taxon>Fungi</taxon>
        <taxon>Fungi incertae sedis</taxon>
        <taxon>Microsporidia</taxon>
        <taxon>Dubosqiidae</taxon>
        <taxon>Hamiltosporidium</taxon>
    </lineage>
</organism>
<sequence length="140" mass="16445">MNENYVVKLKLKQDQIKNFCLKQKEMPVRKSRPLETSNVLIQQNAAFKEYIPLKVRKFRMEEVTIDTIGGAPLVVKMWVSDEKSKVVNKKKPKEPVMLECDICKRSFDERRKLLIHKKCHTRQNKLVEPSSEIKTDTDNS</sequence>
<dbReference type="PROSITE" id="PS50157">
    <property type="entry name" value="ZINC_FINGER_C2H2_2"/>
    <property type="match status" value="1"/>
</dbReference>
<dbReference type="VEuPathDB" id="MicrosporidiaDB:CWI37_0281p0020"/>
<dbReference type="Proteomes" id="UP000292362">
    <property type="component" value="Unassembled WGS sequence"/>
</dbReference>
<evidence type="ECO:0000313" key="3">
    <source>
        <dbReference type="EMBL" id="TBU03525.1"/>
    </source>
</evidence>
<dbReference type="InterPro" id="IPR036236">
    <property type="entry name" value="Znf_C2H2_sf"/>
</dbReference>
<dbReference type="GO" id="GO:0008270">
    <property type="term" value="F:zinc ion binding"/>
    <property type="evidence" value="ECO:0007669"/>
    <property type="project" value="UniProtKB-KW"/>
</dbReference>
<comment type="caution">
    <text evidence="3">The sequence shown here is derived from an EMBL/GenBank/DDBJ whole genome shotgun (WGS) entry which is preliminary data.</text>
</comment>
<dbReference type="SUPFAM" id="SSF57667">
    <property type="entry name" value="beta-beta-alpha zinc fingers"/>
    <property type="match status" value="1"/>
</dbReference>
<dbReference type="Proteomes" id="UP000292282">
    <property type="component" value="Unassembled WGS sequence"/>
</dbReference>
<keyword evidence="1" id="KW-0862">Zinc</keyword>
<evidence type="ECO:0000313" key="4">
    <source>
        <dbReference type="EMBL" id="TBU19783.1"/>
    </source>
</evidence>
<evidence type="ECO:0000259" key="2">
    <source>
        <dbReference type="PROSITE" id="PS50157"/>
    </source>
</evidence>
<gene>
    <name evidence="3" type="ORF">CWI37_0281p0020</name>
    <name evidence="4" type="ORF">CWI38_0202p0030</name>
</gene>
<dbReference type="AlphaFoldDB" id="A0A4Q9L8I8"/>